<evidence type="ECO:0000313" key="3">
    <source>
        <dbReference type="Proteomes" id="UP000072530"/>
    </source>
</evidence>
<name>A0A0Z8CG62_STRSU</name>
<reference evidence="2 3" key="1">
    <citation type="submission" date="2016-02" db="EMBL/GenBank/DDBJ databases">
        <authorList>
            <consortium name="Pathogen Informatics"/>
        </authorList>
    </citation>
    <scope>NUCLEOTIDE SEQUENCE [LARGE SCALE GENOMIC DNA]</scope>
    <source>
        <strain evidence="2 3">LSS31</strain>
    </source>
</reference>
<dbReference type="RefSeq" id="WP_044669809.1">
    <property type="nucleotide sequence ID" value="NZ_CEDJ01000010.1"/>
</dbReference>
<gene>
    <name evidence="2" type="ORF">ERS132393_01907</name>
</gene>
<feature type="transmembrane region" description="Helical" evidence="1">
    <location>
        <begin position="5"/>
        <end position="24"/>
    </location>
</feature>
<evidence type="ECO:0000313" key="2">
    <source>
        <dbReference type="EMBL" id="CYV01720.1"/>
    </source>
</evidence>
<dbReference type="Proteomes" id="UP000072530">
    <property type="component" value="Unassembled WGS sequence"/>
</dbReference>
<evidence type="ECO:0008006" key="4">
    <source>
        <dbReference type="Google" id="ProtNLM"/>
    </source>
</evidence>
<evidence type="ECO:0000256" key="1">
    <source>
        <dbReference type="SAM" id="Phobius"/>
    </source>
</evidence>
<accession>A0A0Z8CG62</accession>
<keyword evidence="1" id="KW-0472">Membrane</keyword>
<organism evidence="2 3">
    <name type="scientific">Streptococcus suis</name>
    <dbReference type="NCBI Taxonomy" id="1307"/>
    <lineage>
        <taxon>Bacteria</taxon>
        <taxon>Bacillati</taxon>
        <taxon>Bacillota</taxon>
        <taxon>Bacilli</taxon>
        <taxon>Lactobacillales</taxon>
        <taxon>Streptococcaceae</taxon>
        <taxon>Streptococcus</taxon>
    </lineage>
</organism>
<sequence>MKKYLIVVSILVCILTVGYYLYYFDGSLYIPKVYSEETINYTFQVRNQELVRKTRGGEHPFIVKGVTIDSGIAGYHQNDFAIGEKRYLSWMKSISDMGANTIRVKTIMDVDFYVALDKHNRQSDKPLYLLQGVRVDDVRDNTAIDAYHPQYRGRLLEDVKDAVDVIHGRRKVWNTDLGSHYYRKDVSKWVLGFIVGDQWNGSTVAYTNHQVKQTSYKGEYISTGQTATTFEAMLAEVLDEMVVYETKKYGWQHLVSFASSTLTDPFIYRKPFAAQASKYAQLNVENLLVSNRLRTGVFASYQLLDYHPKALDYLGENPSLSIEDVTKIKKENYPENYVGLLTHYHQVPVLISGYGYSTSRAITALNQGGIEGPLTETQQGEMLIRDFRAFLKTGAVGGIIESWQDDWGARTWNTAFTTDRHSRFQWGDAQSNNQGFGLMAFENRVKNHSLDGSLEEWKKQAITENNGNKLLVDGDESYLYLAIQKTAVKTDGANRWLIPIDITPKTGSMEWKAEGVNFLGGADFLLAIDGESNSRLLVQERYDAVRANYLKQTSGSDPFVDIPKKDSPHFTTASLVLKHNRIFEDLEKAEREDKWNPLYETGRLRSGNSQRGAKEFDSQADIYFGEKVIEIRIPWQLLNFSNPSQGRVHDDYYQHYGVSEIAIDSIRLGLGEWKKGEYIRMETYRLEKWNRPTVEGVLKTSYTMLKDYWKEEGK</sequence>
<dbReference type="AlphaFoldDB" id="A0A0Z8CG62"/>
<keyword evidence="1" id="KW-0812">Transmembrane</keyword>
<dbReference type="Gene3D" id="3.20.20.80">
    <property type="entry name" value="Glycosidases"/>
    <property type="match status" value="1"/>
</dbReference>
<keyword evidence="1" id="KW-1133">Transmembrane helix</keyword>
<proteinExistence type="predicted"/>
<dbReference type="EMBL" id="FIGG01000010">
    <property type="protein sequence ID" value="CYV01720.1"/>
    <property type="molecule type" value="Genomic_DNA"/>
</dbReference>
<protein>
    <recommendedName>
        <fullName evidence="4">Hydroxyisourate hydrolase</fullName>
    </recommendedName>
</protein>